<dbReference type="AlphaFoldDB" id="A0A0D8J8F0"/>
<reference evidence="1 2" key="1">
    <citation type="submission" date="2014-09" db="EMBL/GenBank/DDBJ databases">
        <title>Draft Genome Sequence of Draconibacterium sp. JN14CK-3.</title>
        <authorList>
            <person name="Dong C."/>
            <person name="Lai Q."/>
            <person name="Shao Z."/>
        </authorList>
    </citation>
    <scope>NUCLEOTIDE SEQUENCE [LARGE SCALE GENOMIC DNA]</scope>
    <source>
        <strain evidence="1 2">JN14CK-3</strain>
    </source>
</reference>
<gene>
    <name evidence="1" type="ORF">LH29_13370</name>
</gene>
<proteinExistence type="predicted"/>
<accession>A0A0D8J8F0</accession>
<name>A0A0D8J8F0_9BACT</name>
<sequence>MIERAITEKDHYSRFYKHNERLAKSWEEFATQYSAKIDGIVNGSILEFTTVFCFQEKQVTIKAIRQHSNNKAGPHYNYVITKNTIIKIEPLKLKEQYWRIRKHSTLLEMFLKLNNHCAPFYFDNSYSIISKSRVNERMLFNSGFWEFLSSLSEIRRISYKNELFEIEYFNFLGPRNVKALLNYTLEKYRV</sequence>
<evidence type="ECO:0000313" key="2">
    <source>
        <dbReference type="Proteomes" id="UP000032544"/>
    </source>
</evidence>
<comment type="caution">
    <text evidence="1">The sequence shown here is derived from an EMBL/GenBank/DDBJ whole genome shotgun (WGS) entry which is preliminary data.</text>
</comment>
<dbReference type="STRING" id="1544798.LH29_13370"/>
<dbReference type="OrthoDB" id="9880156at2"/>
<protein>
    <submittedName>
        <fullName evidence="1">Uncharacterized protein</fullName>
    </submittedName>
</protein>
<dbReference type="Proteomes" id="UP000032544">
    <property type="component" value="Unassembled WGS sequence"/>
</dbReference>
<keyword evidence="2" id="KW-1185">Reference proteome</keyword>
<organism evidence="1 2">
    <name type="scientific">Draconibacterium sediminis</name>
    <dbReference type="NCBI Taxonomy" id="1544798"/>
    <lineage>
        <taxon>Bacteria</taxon>
        <taxon>Pseudomonadati</taxon>
        <taxon>Bacteroidota</taxon>
        <taxon>Bacteroidia</taxon>
        <taxon>Marinilabiliales</taxon>
        <taxon>Prolixibacteraceae</taxon>
        <taxon>Draconibacterium</taxon>
    </lineage>
</organism>
<dbReference type="EMBL" id="JRHC01000003">
    <property type="protein sequence ID" value="KJF43240.1"/>
    <property type="molecule type" value="Genomic_DNA"/>
</dbReference>
<evidence type="ECO:0000313" key="1">
    <source>
        <dbReference type="EMBL" id="KJF43240.1"/>
    </source>
</evidence>
<dbReference type="RefSeq" id="WP_045030415.1">
    <property type="nucleotide sequence ID" value="NZ_JRHC01000003.1"/>
</dbReference>